<keyword evidence="1" id="KW-0433">Leucine-rich repeat</keyword>
<feature type="compositionally biased region" description="Polar residues" evidence="4">
    <location>
        <begin position="229"/>
        <end position="253"/>
    </location>
</feature>
<name>A0A9Q1HTL8_CONCO</name>
<evidence type="ECO:0000256" key="4">
    <source>
        <dbReference type="SAM" id="MobiDB-lite"/>
    </source>
</evidence>
<keyword evidence="8" id="KW-1185">Reference proteome</keyword>
<feature type="chain" id="PRO_5040265173" description="LRRCT domain-containing protein" evidence="5">
    <location>
        <begin position="24"/>
        <end position="382"/>
    </location>
</feature>
<dbReference type="SMART" id="SM00082">
    <property type="entry name" value="LRRCT"/>
    <property type="match status" value="1"/>
</dbReference>
<proteinExistence type="predicted"/>
<evidence type="ECO:0000256" key="5">
    <source>
        <dbReference type="SAM" id="SignalP"/>
    </source>
</evidence>
<evidence type="ECO:0000313" key="7">
    <source>
        <dbReference type="EMBL" id="KAJ8260508.1"/>
    </source>
</evidence>
<dbReference type="GO" id="GO:0005886">
    <property type="term" value="C:plasma membrane"/>
    <property type="evidence" value="ECO:0007669"/>
    <property type="project" value="TreeGrafter"/>
</dbReference>
<protein>
    <recommendedName>
        <fullName evidence="6">LRRCT domain-containing protein</fullName>
    </recommendedName>
</protein>
<feature type="signal peptide" evidence="5">
    <location>
        <begin position="1"/>
        <end position="23"/>
    </location>
</feature>
<dbReference type="InterPro" id="IPR003591">
    <property type="entry name" value="Leu-rich_rpt_typical-subtyp"/>
</dbReference>
<sequence>MSVRGILLLGLGCVSLVPGPAASETGLDSNFDNKTLSLIPTQLPTNVTKLILSHNLIELSEEDIGTLKNYTQLTELHLDSNRISILPGHALDSLSDLRVLSLSGNNISRVEPKAFQALGMLKKLDLSHNPIQSLPPGVFTSLTSLESLSLHNSSLRCLENDTFTHLLKLTRLDLGENPWDCSCDFLELIRSSRAEISPGATCASPKDREGKSLLDDSICSPKATTTKLPSTVKASSTQTTNKLTPGRNNSADSMNRAAPVPGGDAPPGGNTWKFLAGVLVTALGISTLLVCAVKAPSWYKLLFNYRHQRLREEGEPNVFTTSRYSTFSLDTEQTDVSAHEQEMELDDEDGYIEDRYIETGDYKAVDDTGAQVTNCTLEVNWA</sequence>
<gene>
    <name evidence="7" type="ORF">COCON_G00162310</name>
</gene>
<dbReference type="Pfam" id="PF13855">
    <property type="entry name" value="LRR_8"/>
    <property type="match status" value="1"/>
</dbReference>
<dbReference type="Gene3D" id="3.80.10.10">
    <property type="entry name" value="Ribonuclease Inhibitor"/>
    <property type="match status" value="1"/>
</dbReference>
<accession>A0A9Q1HTL8</accession>
<dbReference type="InterPro" id="IPR000483">
    <property type="entry name" value="Cys-rich_flank_reg_C"/>
</dbReference>
<dbReference type="Proteomes" id="UP001152803">
    <property type="component" value="Unassembled WGS sequence"/>
</dbReference>
<dbReference type="Pfam" id="PF15176">
    <property type="entry name" value="LRR19-TM"/>
    <property type="match status" value="1"/>
</dbReference>
<dbReference type="OrthoDB" id="1394818at2759"/>
<dbReference type="InterPro" id="IPR001611">
    <property type="entry name" value="Leu-rich_rpt"/>
</dbReference>
<dbReference type="PANTHER" id="PTHR31450:SF4">
    <property type="entry name" value="LEUCINE-RICH REPEAT-CONTAINING PROTEIN 19"/>
    <property type="match status" value="1"/>
</dbReference>
<dbReference type="SMART" id="SM00369">
    <property type="entry name" value="LRR_TYP"/>
    <property type="match status" value="4"/>
</dbReference>
<evidence type="ECO:0000259" key="6">
    <source>
        <dbReference type="SMART" id="SM00082"/>
    </source>
</evidence>
<dbReference type="PROSITE" id="PS51450">
    <property type="entry name" value="LRR"/>
    <property type="match status" value="2"/>
</dbReference>
<feature type="region of interest" description="Disordered" evidence="4">
    <location>
        <begin position="229"/>
        <end position="265"/>
    </location>
</feature>
<keyword evidence="2 5" id="KW-0732">Signal</keyword>
<dbReference type="AlphaFoldDB" id="A0A9Q1HTL8"/>
<dbReference type="GO" id="GO:1901224">
    <property type="term" value="P:positive regulation of non-canonical NF-kappaB signal transduction"/>
    <property type="evidence" value="ECO:0007669"/>
    <property type="project" value="TreeGrafter"/>
</dbReference>
<evidence type="ECO:0000256" key="2">
    <source>
        <dbReference type="ARBA" id="ARBA00022729"/>
    </source>
</evidence>
<comment type="caution">
    <text evidence="7">The sequence shown here is derived from an EMBL/GenBank/DDBJ whole genome shotgun (WGS) entry which is preliminary data.</text>
</comment>
<dbReference type="EMBL" id="JAFJMO010000012">
    <property type="protein sequence ID" value="KAJ8260508.1"/>
    <property type="molecule type" value="Genomic_DNA"/>
</dbReference>
<reference evidence="7" key="1">
    <citation type="journal article" date="2023" name="Science">
        <title>Genome structures resolve the early diversification of teleost fishes.</title>
        <authorList>
            <person name="Parey E."/>
            <person name="Louis A."/>
            <person name="Montfort J."/>
            <person name="Bouchez O."/>
            <person name="Roques C."/>
            <person name="Iampietro C."/>
            <person name="Lluch J."/>
            <person name="Castinel A."/>
            <person name="Donnadieu C."/>
            <person name="Desvignes T."/>
            <person name="Floi Bucao C."/>
            <person name="Jouanno E."/>
            <person name="Wen M."/>
            <person name="Mejri S."/>
            <person name="Dirks R."/>
            <person name="Jansen H."/>
            <person name="Henkel C."/>
            <person name="Chen W.J."/>
            <person name="Zahm M."/>
            <person name="Cabau C."/>
            <person name="Klopp C."/>
            <person name="Thompson A.W."/>
            <person name="Robinson-Rechavi M."/>
            <person name="Braasch I."/>
            <person name="Lecointre G."/>
            <person name="Bobe J."/>
            <person name="Postlethwait J.H."/>
            <person name="Berthelot C."/>
            <person name="Roest Crollius H."/>
            <person name="Guiguen Y."/>
        </authorList>
    </citation>
    <scope>NUCLEOTIDE SEQUENCE</scope>
    <source>
        <strain evidence="7">Concon-B</strain>
    </source>
</reference>
<evidence type="ECO:0000256" key="3">
    <source>
        <dbReference type="ARBA" id="ARBA00022737"/>
    </source>
</evidence>
<evidence type="ECO:0000313" key="8">
    <source>
        <dbReference type="Proteomes" id="UP001152803"/>
    </source>
</evidence>
<feature type="domain" description="LRRCT" evidence="6">
    <location>
        <begin position="177"/>
        <end position="220"/>
    </location>
</feature>
<dbReference type="InterPro" id="IPR032675">
    <property type="entry name" value="LRR_dom_sf"/>
</dbReference>
<keyword evidence="3" id="KW-0677">Repeat</keyword>
<dbReference type="SUPFAM" id="SSF52058">
    <property type="entry name" value="L domain-like"/>
    <property type="match status" value="1"/>
</dbReference>
<dbReference type="PANTHER" id="PTHR31450">
    <property type="entry name" value="LEUCINE-RICH REPEAT-CONTAINING PROTEIN 19 LRRC19 FAMILY MEMBER"/>
    <property type="match status" value="1"/>
</dbReference>
<organism evidence="7 8">
    <name type="scientific">Conger conger</name>
    <name type="common">Conger eel</name>
    <name type="synonym">Muraena conger</name>
    <dbReference type="NCBI Taxonomy" id="82655"/>
    <lineage>
        <taxon>Eukaryota</taxon>
        <taxon>Metazoa</taxon>
        <taxon>Chordata</taxon>
        <taxon>Craniata</taxon>
        <taxon>Vertebrata</taxon>
        <taxon>Euteleostomi</taxon>
        <taxon>Actinopterygii</taxon>
        <taxon>Neopterygii</taxon>
        <taxon>Teleostei</taxon>
        <taxon>Anguilliformes</taxon>
        <taxon>Congridae</taxon>
        <taxon>Conger</taxon>
    </lineage>
</organism>
<evidence type="ECO:0000256" key="1">
    <source>
        <dbReference type="ARBA" id="ARBA00022614"/>
    </source>
</evidence>
<dbReference type="GO" id="GO:0038023">
    <property type="term" value="F:signaling receptor activity"/>
    <property type="evidence" value="ECO:0007669"/>
    <property type="project" value="TreeGrafter"/>
</dbReference>